<evidence type="ECO:0000313" key="7">
    <source>
        <dbReference type="Proteomes" id="UP000475265"/>
    </source>
</evidence>
<name>A0A6L5BS01_9PSED</name>
<keyword evidence="2" id="KW-0805">Transcription regulation</keyword>
<dbReference type="SUPFAM" id="SSF46785">
    <property type="entry name" value="Winged helix' DNA-binding domain"/>
    <property type="match status" value="1"/>
</dbReference>
<evidence type="ECO:0000259" key="5">
    <source>
        <dbReference type="PROSITE" id="PS50931"/>
    </source>
</evidence>
<dbReference type="RefSeq" id="WP_163913716.1">
    <property type="nucleotide sequence ID" value="NZ_JAAAXX010000002.1"/>
</dbReference>
<reference evidence="6 7" key="1">
    <citation type="submission" date="2019-12" db="EMBL/GenBank/DDBJ databases">
        <title>Endophytic bacteria associated with Panax ginseng seedlings.</title>
        <authorList>
            <person name="Park J.M."/>
            <person name="Shin R."/>
            <person name="Jo S.H."/>
        </authorList>
    </citation>
    <scope>NUCLEOTIDE SEQUENCE [LARGE SCALE GENOMIC DNA]</scope>
    <source>
        <strain evidence="6 7">PgKB32</strain>
    </source>
</reference>
<gene>
    <name evidence="6" type="ORF">FX983_05874</name>
</gene>
<dbReference type="GO" id="GO:0043565">
    <property type="term" value="F:sequence-specific DNA binding"/>
    <property type="evidence" value="ECO:0007669"/>
    <property type="project" value="TreeGrafter"/>
</dbReference>
<dbReference type="EMBL" id="JAAAXX010000002">
    <property type="protein sequence ID" value="KAF2391389.1"/>
    <property type="molecule type" value="Genomic_DNA"/>
</dbReference>
<comment type="caution">
    <text evidence="6">The sequence shown here is derived from an EMBL/GenBank/DDBJ whole genome shotgun (WGS) entry which is preliminary data.</text>
</comment>
<evidence type="ECO:0000256" key="3">
    <source>
        <dbReference type="ARBA" id="ARBA00023125"/>
    </source>
</evidence>
<dbReference type="PROSITE" id="PS50931">
    <property type="entry name" value="HTH_LYSR"/>
    <property type="match status" value="1"/>
</dbReference>
<feature type="domain" description="HTH lysR-type" evidence="5">
    <location>
        <begin position="1"/>
        <end position="59"/>
    </location>
</feature>
<dbReference type="SUPFAM" id="SSF53850">
    <property type="entry name" value="Periplasmic binding protein-like II"/>
    <property type="match status" value="1"/>
</dbReference>
<dbReference type="Proteomes" id="UP000475265">
    <property type="component" value="Unassembled WGS sequence"/>
</dbReference>
<keyword evidence="3" id="KW-0238">DNA-binding</keyword>
<dbReference type="CDD" id="cd08472">
    <property type="entry name" value="PBP2_CrgA_like_3"/>
    <property type="match status" value="1"/>
</dbReference>
<keyword evidence="4" id="KW-0804">Transcription</keyword>
<dbReference type="InterPro" id="IPR000847">
    <property type="entry name" value="LysR_HTH_N"/>
</dbReference>
<dbReference type="Gene3D" id="3.40.190.290">
    <property type="match status" value="1"/>
</dbReference>
<dbReference type="PANTHER" id="PTHR30537:SF72">
    <property type="entry name" value="LYSR FAMILY TRANSCRIPTIONAL REGULATOR"/>
    <property type="match status" value="1"/>
</dbReference>
<evidence type="ECO:0000256" key="2">
    <source>
        <dbReference type="ARBA" id="ARBA00023015"/>
    </source>
</evidence>
<dbReference type="Pfam" id="PF00126">
    <property type="entry name" value="HTH_1"/>
    <property type="match status" value="1"/>
</dbReference>
<organism evidence="6 7">
    <name type="scientific">Pseudomonas frederiksbergensis</name>
    <dbReference type="NCBI Taxonomy" id="104087"/>
    <lineage>
        <taxon>Bacteria</taxon>
        <taxon>Pseudomonadati</taxon>
        <taxon>Pseudomonadota</taxon>
        <taxon>Gammaproteobacteria</taxon>
        <taxon>Pseudomonadales</taxon>
        <taxon>Pseudomonadaceae</taxon>
        <taxon>Pseudomonas</taxon>
    </lineage>
</organism>
<dbReference type="PANTHER" id="PTHR30537">
    <property type="entry name" value="HTH-TYPE TRANSCRIPTIONAL REGULATOR"/>
    <property type="match status" value="1"/>
</dbReference>
<dbReference type="GO" id="GO:0003700">
    <property type="term" value="F:DNA-binding transcription factor activity"/>
    <property type="evidence" value="ECO:0007669"/>
    <property type="project" value="InterPro"/>
</dbReference>
<accession>A0A6L5BS01</accession>
<dbReference type="FunFam" id="1.10.10.10:FF:000001">
    <property type="entry name" value="LysR family transcriptional regulator"/>
    <property type="match status" value="1"/>
</dbReference>
<dbReference type="InterPro" id="IPR036388">
    <property type="entry name" value="WH-like_DNA-bd_sf"/>
</dbReference>
<evidence type="ECO:0000256" key="1">
    <source>
        <dbReference type="ARBA" id="ARBA00009437"/>
    </source>
</evidence>
<evidence type="ECO:0000313" key="6">
    <source>
        <dbReference type="EMBL" id="KAF2391389.1"/>
    </source>
</evidence>
<dbReference type="InterPro" id="IPR036390">
    <property type="entry name" value="WH_DNA-bd_sf"/>
</dbReference>
<protein>
    <submittedName>
        <fullName evidence="6">HTH-type transcriptional regulator DmlR</fullName>
    </submittedName>
</protein>
<dbReference type="Pfam" id="PF03466">
    <property type="entry name" value="LysR_substrate"/>
    <property type="match status" value="1"/>
</dbReference>
<evidence type="ECO:0000256" key="4">
    <source>
        <dbReference type="ARBA" id="ARBA00023163"/>
    </source>
</evidence>
<dbReference type="GO" id="GO:0006351">
    <property type="term" value="P:DNA-templated transcription"/>
    <property type="evidence" value="ECO:0007669"/>
    <property type="project" value="TreeGrafter"/>
</dbReference>
<sequence length="300" mass="33028">MDMFQAMQIYTQVVDTGSFKNAADALQLHRPAITKAIQQLEKTLEVRLLNRTTRKISMTAEGERFYEQCSKILGDVASTLATFSHDAESPKGKLRLDLPVTLAKEVIIPALPDFRARYPDIELVIGCGDQAVDMINEGIDCVVRLGELSDSSSIARRIGAVPMLTCASPAYLAREGTPTGLSDLNRHLAVNYFSGPTRKIMDWQFFIDGETMPIRLKSGIQVNDSEAFLACGLAGLGLLHGLQLSLQPFLDSGELVAVLPQLQALPKPISVLYPNKRYLAPKVRVFIDWLSELLQQKGLA</sequence>
<dbReference type="AlphaFoldDB" id="A0A6L5BS01"/>
<dbReference type="InterPro" id="IPR058163">
    <property type="entry name" value="LysR-type_TF_proteobact-type"/>
</dbReference>
<proteinExistence type="inferred from homology"/>
<dbReference type="InterPro" id="IPR005119">
    <property type="entry name" value="LysR_subst-bd"/>
</dbReference>
<comment type="similarity">
    <text evidence="1">Belongs to the LysR transcriptional regulatory family.</text>
</comment>
<dbReference type="Gene3D" id="1.10.10.10">
    <property type="entry name" value="Winged helix-like DNA-binding domain superfamily/Winged helix DNA-binding domain"/>
    <property type="match status" value="1"/>
</dbReference>